<dbReference type="SUPFAM" id="SSF52540">
    <property type="entry name" value="P-loop containing nucleoside triphosphate hydrolases"/>
    <property type="match status" value="1"/>
</dbReference>
<name>A0A819IR84_9BILA</name>
<dbReference type="InterPro" id="IPR027417">
    <property type="entry name" value="P-loop_NTPase"/>
</dbReference>
<keyword evidence="3" id="KW-0347">Helicase</keyword>
<evidence type="ECO:0000256" key="1">
    <source>
        <dbReference type="ARBA" id="ARBA00022741"/>
    </source>
</evidence>
<dbReference type="PANTHER" id="PTHR44533">
    <property type="entry name" value="DEAD/H RNA HELICASE, PUTATIVE-RELATED"/>
    <property type="match status" value="1"/>
</dbReference>
<dbReference type="PROSITE" id="PS51194">
    <property type="entry name" value="HELICASE_CTER"/>
    <property type="match status" value="1"/>
</dbReference>
<keyword evidence="1" id="KW-0547">Nucleotide-binding</keyword>
<protein>
    <submittedName>
        <fullName evidence="8">Uncharacterized protein</fullName>
    </submittedName>
</protein>
<dbReference type="GO" id="GO:0016787">
    <property type="term" value="F:hydrolase activity"/>
    <property type="evidence" value="ECO:0007669"/>
    <property type="project" value="UniProtKB-KW"/>
</dbReference>
<dbReference type="InterPro" id="IPR011545">
    <property type="entry name" value="DEAD/DEAH_box_helicase_dom"/>
</dbReference>
<evidence type="ECO:0000256" key="3">
    <source>
        <dbReference type="ARBA" id="ARBA00022806"/>
    </source>
</evidence>
<dbReference type="PANTHER" id="PTHR44533:SF4">
    <property type="entry name" value="DEAD_H RNA HELICASE, PUTATIVE-RELATED"/>
    <property type="match status" value="1"/>
</dbReference>
<feature type="compositionally biased region" description="Low complexity" evidence="5">
    <location>
        <begin position="765"/>
        <end position="777"/>
    </location>
</feature>
<dbReference type="GO" id="GO:0005737">
    <property type="term" value="C:cytoplasm"/>
    <property type="evidence" value="ECO:0007669"/>
    <property type="project" value="TreeGrafter"/>
</dbReference>
<dbReference type="InterPro" id="IPR001650">
    <property type="entry name" value="Helicase_C-like"/>
</dbReference>
<evidence type="ECO:0000259" key="7">
    <source>
        <dbReference type="PROSITE" id="PS51194"/>
    </source>
</evidence>
<dbReference type="Pfam" id="PF00270">
    <property type="entry name" value="DEAD"/>
    <property type="match status" value="1"/>
</dbReference>
<gene>
    <name evidence="8" type="ORF">OXD698_LOCUS25120</name>
</gene>
<dbReference type="InterPro" id="IPR052431">
    <property type="entry name" value="SKI2_subfamily_helicases"/>
</dbReference>
<reference evidence="8" key="1">
    <citation type="submission" date="2021-02" db="EMBL/GenBank/DDBJ databases">
        <authorList>
            <person name="Nowell W R."/>
        </authorList>
    </citation>
    <scope>NUCLEOTIDE SEQUENCE</scope>
</reference>
<keyword evidence="2" id="KW-0378">Hydrolase</keyword>
<dbReference type="PROSITE" id="PS51192">
    <property type="entry name" value="HELICASE_ATP_BIND_1"/>
    <property type="match status" value="1"/>
</dbReference>
<feature type="domain" description="Helicase ATP-binding" evidence="6">
    <location>
        <begin position="964"/>
        <end position="1123"/>
    </location>
</feature>
<organism evidence="8 9">
    <name type="scientific">Adineta steineri</name>
    <dbReference type="NCBI Taxonomy" id="433720"/>
    <lineage>
        <taxon>Eukaryota</taxon>
        <taxon>Metazoa</taxon>
        <taxon>Spiralia</taxon>
        <taxon>Gnathifera</taxon>
        <taxon>Rotifera</taxon>
        <taxon>Eurotatoria</taxon>
        <taxon>Bdelloidea</taxon>
        <taxon>Adinetida</taxon>
        <taxon>Adinetidae</taxon>
        <taxon>Adineta</taxon>
    </lineage>
</organism>
<dbReference type="GO" id="GO:0004386">
    <property type="term" value="F:helicase activity"/>
    <property type="evidence" value="ECO:0007669"/>
    <property type="project" value="UniProtKB-KW"/>
</dbReference>
<dbReference type="Pfam" id="PF26076">
    <property type="entry name" value="WHD_DDX60"/>
    <property type="match status" value="1"/>
</dbReference>
<evidence type="ECO:0000256" key="5">
    <source>
        <dbReference type="SAM" id="MobiDB-lite"/>
    </source>
</evidence>
<feature type="domain" description="Helicase C-terminal" evidence="7">
    <location>
        <begin position="1398"/>
        <end position="1558"/>
    </location>
</feature>
<feature type="region of interest" description="Disordered" evidence="5">
    <location>
        <begin position="64"/>
        <end position="96"/>
    </location>
</feature>
<dbReference type="Proteomes" id="UP000663844">
    <property type="component" value="Unassembled WGS sequence"/>
</dbReference>
<dbReference type="SMART" id="SM00490">
    <property type="entry name" value="HELICc"/>
    <property type="match status" value="1"/>
</dbReference>
<dbReference type="Pfam" id="PF00271">
    <property type="entry name" value="Helicase_C"/>
    <property type="match status" value="1"/>
</dbReference>
<dbReference type="Gene3D" id="3.40.50.300">
    <property type="entry name" value="P-loop containing nucleotide triphosphate hydrolases"/>
    <property type="match status" value="3"/>
</dbReference>
<dbReference type="InterPro" id="IPR059032">
    <property type="entry name" value="WHD_DDX60"/>
</dbReference>
<evidence type="ECO:0000259" key="6">
    <source>
        <dbReference type="PROSITE" id="PS51192"/>
    </source>
</evidence>
<evidence type="ECO:0000313" key="9">
    <source>
        <dbReference type="Proteomes" id="UP000663844"/>
    </source>
</evidence>
<evidence type="ECO:0000256" key="2">
    <source>
        <dbReference type="ARBA" id="ARBA00022801"/>
    </source>
</evidence>
<evidence type="ECO:0000313" key="8">
    <source>
        <dbReference type="EMBL" id="CAF3922806.1"/>
    </source>
</evidence>
<dbReference type="GO" id="GO:0003676">
    <property type="term" value="F:nucleic acid binding"/>
    <property type="evidence" value="ECO:0007669"/>
    <property type="project" value="InterPro"/>
</dbReference>
<proteinExistence type="predicted"/>
<dbReference type="InterPro" id="IPR014001">
    <property type="entry name" value="Helicase_ATP-bd"/>
</dbReference>
<evidence type="ECO:0000256" key="4">
    <source>
        <dbReference type="ARBA" id="ARBA00022840"/>
    </source>
</evidence>
<sequence length="1847" mass="213948">MSDRIQKFVDYLLDTETTSNIVFNQDIKKNNELFHLRYRNDFEQVVNEKLQLWRNINRAEQSAAADNTINNDGFAESSETSSEEESSSEDEQKKPVPIEKVSIQAVSSAPQFNAYVNIVGQCERLLQFLQYSQRNTSHMSDLYFRTLKQCVESENEKMVTAALQQILFHLSEDMDNIQNKHINLIKSLLSNMPSGTISETHKPILATIKLLLSPTRTDNDMMTISGNNIEIIYPYFSCFLDVRREFRDSTHYFIDGDSFLLSMAHHINIDLVSFHGNTIHLIFLIERILLTLFNQAHQCNYTLVFFDCHYQIYQYQTPILDLLRSCLITHLCKNVNKYGTLKVRQFDSWLSSDYVIFAKDEKPMFMFYSDMSNLSNKTSPLLSENVLRQLVFVYRLFGNYHQYTIDCHLYLMNKLMLTDTLVQCFKIDFIRPCPMNLFRKVLQRVPLKFTSTTIEKEDRLSLEKLCHETAQGDVRLFLYIKSIMHLMKEKKEQKEVQLLNLLIPLLLLHVGLLIRLSLVDRHLPSSFTSDSFNPMFSELICQFQLRLSLSLSSECSNLSWVKITDLFDGRLFAFTLKHINESSSNLHFDSCTFDMMKQSLSLLNIYSNKNEFVNLFEQIILSKNIIYMSSSSSSTLAKQVTTSKEQHQQIVKISNPFIDTFLKPIISSKNDKFSIDFIDSNDCSRAQYQGKHHWHVYKEVGDPVSRIKDNDRENKNVRNYKYRTRSHQKFYEYFTLYGKSLTSRDIKDSQMQITLPTASIPISTSKETSVGTTNTTSGKKKKQSKEIHQTKAQKIIEENKKRQIDKLTAEETDKITNIETRLQQIPRDNILEAIEFIDRHIIFCKTSVNRLKLLKQKFDLQRKYLNILRNQIVLTNEDRSKLDLLEINYFATMAEITHLENVVDVFNEKKIYMEELVNDPKLDREKWYRFQLEKVNSRLPRCEQGVADSRTPDFIPDKWQIEFLDAVDKHQSIIIIAPTASGKTYASYYAMSKVLEKKDAICVYVAPTKALVNQVAATIYSKFGTVFGIFTRDFRMNMGTCRILVTVPQCFEILLISPTYQRWCKRIQYAIFDEIHCMSGELGSDVWERTMLLINCPMIGLSATVNNGNEIRQWIESIEQRRASLFQMSTPRSVCFIAHYERMADLNKYLYAERQLHPIHPVGLMNAEQLINRSLPKDFFMSPSETVRLNDAMQKTITNNKDIVSDDVEYKPVLTLTEYFSPAWIIDRNACNHYSRLVCNQLNRLIIKKQNSAIDAITTSIHTADLSNIKYPEIKPMSSLIVEFVLTLKEKNLLPCIVFSDSRSICETMAEKVAAYFVKIERELRETKYKKQIDQVKLRLQQIGKAEKMNLALIKSMKKTSSGKRRAKNEEDTAGGNNIYEKQIMLNDIISGTQLSGHEKALLYGILEEGTLANRHGYDEELVEPLLTRAEIDNSMLVRLMRRGVAYHHAGLNNKGRVAVEALFRNRYIQIVFSTSTLAMGIHMPTKTVAFLRDSIFLDALQYRQSSGRAGRRGFDIEGHVVFIDIPLSKIRHLTISVIPNIEAHFPSSVTFLMRLLQLCSCAQDSKDAINRSLVALECPFILQSASTHVLVDIQIRFHCLHTLDFLHRLDLVNANGALIGLAGLSTHLHYFEPANILLVHLMDTRLFHEISDYSEIVIILAYVFTKKPWLITHKQFETLSLARREEMFNSRLFLPPISRDFRVRVELYNSIVKDVYGFYIENVTRRMRSFANGQEYVLPFSNISFTDQAVYDNGTFEYDLHHHRSQQTQNPSISPFAGPSGLTHEKYMSNYNSVVGSWDLAFNLDLSTRTVPFADLDCRDHTNSITVTGRRKRIAIRRYIQSSLRF</sequence>
<accession>A0A819IR84</accession>
<keyword evidence="4" id="KW-0067">ATP-binding</keyword>
<comment type="caution">
    <text evidence="8">The sequence shown here is derived from an EMBL/GenBank/DDBJ whole genome shotgun (WGS) entry which is preliminary data.</text>
</comment>
<dbReference type="EMBL" id="CAJOAZ010002375">
    <property type="protein sequence ID" value="CAF3922806.1"/>
    <property type="molecule type" value="Genomic_DNA"/>
</dbReference>
<dbReference type="FunFam" id="3.40.50.300:FF:001039">
    <property type="entry name" value="ATP-dependent RNA helicase DDX60"/>
    <property type="match status" value="1"/>
</dbReference>
<dbReference type="GO" id="GO:0005524">
    <property type="term" value="F:ATP binding"/>
    <property type="evidence" value="ECO:0007669"/>
    <property type="project" value="UniProtKB-KW"/>
</dbReference>
<dbReference type="SMART" id="SM00487">
    <property type="entry name" value="DEXDc"/>
    <property type="match status" value="1"/>
</dbReference>
<feature type="region of interest" description="Disordered" evidence="5">
    <location>
        <begin position="765"/>
        <end position="790"/>
    </location>
</feature>